<dbReference type="PRINTS" id="PR00107">
    <property type="entry name" value="PHOSPHOCPHPR"/>
</dbReference>
<sequence>MVVSHSRKLAEGVVELAGQMAPEVRLVAVGGDGGGGLGTDYAAVVEGLADADGGGGVVVLFDLGSARMVADLAVEEFGGAAAVVDAPLVTGAVAAAVAAQGGAALEAVVAAALGARGSGERAGGGAAGDGADGGADGGAGAGAGPGGAGGAAGDGVVRAVVPLVNDVGLHARPAGLVARALAGVDARVVVRHGGREVDARSVLELMGLGATGGDSVEVVAVGADAEEAVRLVTELAARGFDG</sequence>
<organism evidence="4 5">
    <name type="scientific">Actinosynnema pretiosum subsp. pretiosum</name>
    <dbReference type="NCBI Taxonomy" id="103721"/>
    <lineage>
        <taxon>Bacteria</taxon>
        <taxon>Bacillati</taxon>
        <taxon>Actinomycetota</taxon>
        <taxon>Actinomycetes</taxon>
        <taxon>Pseudonocardiales</taxon>
        <taxon>Pseudonocardiaceae</taxon>
        <taxon>Actinosynnema</taxon>
    </lineage>
</organism>
<dbReference type="Gene3D" id="3.40.50.510">
    <property type="entry name" value="Phosphotransferase system, mannose-type IIA component"/>
    <property type="match status" value="1"/>
</dbReference>
<dbReference type="SUPFAM" id="SSF55594">
    <property type="entry name" value="HPr-like"/>
    <property type="match status" value="1"/>
</dbReference>
<evidence type="ECO:0000313" key="5">
    <source>
        <dbReference type="Proteomes" id="UP000677152"/>
    </source>
</evidence>
<dbReference type="Pfam" id="PF03610">
    <property type="entry name" value="EIIA-man"/>
    <property type="match status" value="1"/>
</dbReference>
<dbReference type="InterPro" id="IPR036662">
    <property type="entry name" value="PTS_EIIA_man-typ_sf"/>
</dbReference>
<dbReference type="NCBIfam" id="TIGR01003">
    <property type="entry name" value="PTS_HPr_family"/>
    <property type="match status" value="1"/>
</dbReference>
<dbReference type="GO" id="GO:0047324">
    <property type="term" value="F:phosphoenolpyruvate-glycerone phosphotransferase activity"/>
    <property type="evidence" value="ECO:0007669"/>
    <property type="project" value="InterPro"/>
</dbReference>
<evidence type="ECO:0000256" key="1">
    <source>
        <dbReference type="ARBA" id="ARBA00022679"/>
    </source>
</evidence>
<dbReference type="InterPro" id="IPR039643">
    <property type="entry name" value="DhaM"/>
</dbReference>
<accession>A0AA45R7Q8</accession>
<dbReference type="SUPFAM" id="SSF53062">
    <property type="entry name" value="PTS system fructose IIA component-like"/>
    <property type="match status" value="1"/>
</dbReference>
<keyword evidence="1" id="KW-0808">Transferase</keyword>
<dbReference type="Proteomes" id="UP000677152">
    <property type="component" value="Chromosome"/>
</dbReference>
<proteinExistence type="predicted"/>
<reference evidence="4" key="1">
    <citation type="submission" date="2021-04" db="EMBL/GenBank/DDBJ databases">
        <title>Genomic sequence of Actinosynnema pretiosum subsp. pretiosum ATCC 31280 (C-14919).</title>
        <authorList>
            <person name="Bai L."/>
            <person name="Wang X."/>
            <person name="Xiao Y."/>
        </authorList>
    </citation>
    <scope>NUCLEOTIDE SEQUENCE</scope>
    <source>
        <strain evidence="4">ATCC 31280</strain>
    </source>
</reference>
<dbReference type="InterPro" id="IPR000032">
    <property type="entry name" value="HPr-like"/>
</dbReference>
<dbReference type="PROSITE" id="PS51350">
    <property type="entry name" value="PTS_HPR_DOM"/>
    <property type="match status" value="1"/>
</dbReference>
<name>A0AA45R7Q8_9PSEU</name>
<dbReference type="Gene3D" id="3.30.1340.10">
    <property type="entry name" value="HPr-like"/>
    <property type="match status" value="1"/>
</dbReference>
<gene>
    <name evidence="4" type="ORF">KCV87_25370</name>
</gene>
<evidence type="ECO:0000259" key="3">
    <source>
        <dbReference type="PROSITE" id="PS51350"/>
    </source>
</evidence>
<dbReference type="InterPro" id="IPR035895">
    <property type="entry name" value="HPr-like_sf"/>
</dbReference>
<dbReference type="InterPro" id="IPR004701">
    <property type="entry name" value="PTS_EIIA_man-typ"/>
</dbReference>
<protein>
    <submittedName>
        <fullName evidence="4">HPr family phosphocarrier protein</fullName>
    </submittedName>
</protein>
<dbReference type="PANTHER" id="PTHR38594:SF1">
    <property type="entry name" value="PEP-DEPENDENT DIHYDROXYACETONE KINASE, PHOSPHORYL DONOR SUBUNIT DHAM"/>
    <property type="match status" value="1"/>
</dbReference>
<evidence type="ECO:0000313" key="4">
    <source>
        <dbReference type="EMBL" id="QUF08164.1"/>
    </source>
</evidence>
<dbReference type="GO" id="GO:0009401">
    <property type="term" value="P:phosphoenolpyruvate-dependent sugar phosphotransferase system"/>
    <property type="evidence" value="ECO:0007669"/>
    <property type="project" value="InterPro"/>
</dbReference>
<dbReference type="PROSITE" id="PS51096">
    <property type="entry name" value="PTS_EIIA_TYPE_4"/>
    <property type="match status" value="1"/>
</dbReference>
<dbReference type="CDD" id="cd00367">
    <property type="entry name" value="PTS-HPr_like"/>
    <property type="match status" value="1"/>
</dbReference>
<dbReference type="GO" id="GO:0019563">
    <property type="term" value="P:glycerol catabolic process"/>
    <property type="evidence" value="ECO:0007669"/>
    <property type="project" value="InterPro"/>
</dbReference>
<dbReference type="Pfam" id="PF00381">
    <property type="entry name" value="PTS-HPr"/>
    <property type="match status" value="1"/>
</dbReference>
<evidence type="ECO:0000259" key="2">
    <source>
        <dbReference type="PROSITE" id="PS51096"/>
    </source>
</evidence>
<feature type="domain" description="HPr" evidence="3">
    <location>
        <begin position="156"/>
        <end position="242"/>
    </location>
</feature>
<feature type="domain" description="PTS EIIA type-4" evidence="2">
    <location>
        <begin position="1"/>
        <end position="123"/>
    </location>
</feature>
<dbReference type="GO" id="GO:0016020">
    <property type="term" value="C:membrane"/>
    <property type="evidence" value="ECO:0007669"/>
    <property type="project" value="InterPro"/>
</dbReference>
<dbReference type="PANTHER" id="PTHR38594">
    <property type="entry name" value="PEP-DEPENDENT DIHYDROXYACETONE KINASE, PHOSPHORYL DONOR SUBUNIT DHAM"/>
    <property type="match status" value="1"/>
</dbReference>
<dbReference type="AlphaFoldDB" id="A0AA45R7Q8"/>
<dbReference type="EMBL" id="CP073249">
    <property type="protein sequence ID" value="QUF08164.1"/>
    <property type="molecule type" value="Genomic_DNA"/>
</dbReference>